<dbReference type="Proteomes" id="UP000304912">
    <property type="component" value="Chromosome"/>
</dbReference>
<evidence type="ECO:0000313" key="2">
    <source>
        <dbReference type="Proteomes" id="UP000304912"/>
    </source>
</evidence>
<dbReference type="KEGG" id="salk:FBQ74_16050"/>
<reference evidence="1 2" key="1">
    <citation type="submission" date="2019-04" db="EMBL/GenBank/DDBJ databases">
        <title>Salinimonas iocasae sp. nov., a halophilic bacterium isolated from the outer tube casing of tubeworms in Okinawa Trough.</title>
        <authorList>
            <person name="Zhang H."/>
            <person name="Wang H."/>
            <person name="Li C."/>
        </authorList>
    </citation>
    <scope>NUCLEOTIDE SEQUENCE [LARGE SCALE GENOMIC DNA]</scope>
    <source>
        <strain evidence="1 2">KX18D6</strain>
    </source>
</reference>
<gene>
    <name evidence="1" type="ORF">FBQ74_16050</name>
</gene>
<organism evidence="1 2">
    <name type="scientific">Salinimonas iocasae</name>
    <dbReference type="NCBI Taxonomy" id="2572577"/>
    <lineage>
        <taxon>Bacteria</taxon>
        <taxon>Pseudomonadati</taxon>
        <taxon>Pseudomonadota</taxon>
        <taxon>Gammaproteobacteria</taxon>
        <taxon>Alteromonadales</taxon>
        <taxon>Alteromonadaceae</taxon>
        <taxon>Alteromonas/Salinimonas group</taxon>
        <taxon>Salinimonas</taxon>
    </lineage>
</organism>
<sequence>MHPSYEHMQSHFKENRATFSMIAAVACEIGRESDATKLSIKPDTAKSEALLDLANTVEVDSIIYWEKNNKCSLSMPVFENQDNAAHQQFAYRYNVSSPRQYNAEKHSYEKVKSAVSEGNKSQVAFDMKLARRWFFSFFYKNVS</sequence>
<evidence type="ECO:0000313" key="1">
    <source>
        <dbReference type="EMBL" id="QCZ94889.1"/>
    </source>
</evidence>
<dbReference type="AlphaFoldDB" id="A0A5B7YJR0"/>
<keyword evidence="2" id="KW-1185">Reference proteome</keyword>
<dbReference type="RefSeq" id="WP_139757621.1">
    <property type="nucleotide sequence ID" value="NZ_CP039852.1"/>
</dbReference>
<proteinExistence type="predicted"/>
<protein>
    <submittedName>
        <fullName evidence="1">Uncharacterized protein</fullName>
    </submittedName>
</protein>
<accession>A0A5B7YJR0</accession>
<name>A0A5B7YJR0_9ALTE</name>
<dbReference type="EMBL" id="CP039852">
    <property type="protein sequence ID" value="QCZ94889.1"/>
    <property type="molecule type" value="Genomic_DNA"/>
</dbReference>
<dbReference type="OrthoDB" id="6387467at2"/>